<dbReference type="Pfam" id="PF00005">
    <property type="entry name" value="ABC_tran"/>
    <property type="match status" value="1"/>
</dbReference>
<evidence type="ECO:0000313" key="5">
    <source>
        <dbReference type="EMBL" id="SHE30844.1"/>
    </source>
</evidence>
<evidence type="ECO:0000256" key="3">
    <source>
        <dbReference type="ARBA" id="ARBA00022840"/>
    </source>
</evidence>
<reference evidence="5 6" key="1">
    <citation type="submission" date="2016-11" db="EMBL/GenBank/DDBJ databases">
        <authorList>
            <person name="Jaros S."/>
            <person name="Januszkiewicz K."/>
            <person name="Wedrychowicz H."/>
        </authorList>
    </citation>
    <scope>NUCLEOTIDE SEQUENCE [LARGE SCALE GENOMIC DNA]</scope>
    <source>
        <strain evidence="5 6">DSM 17459</strain>
    </source>
</reference>
<keyword evidence="1" id="KW-0813">Transport</keyword>
<dbReference type="InterPro" id="IPR003439">
    <property type="entry name" value="ABC_transporter-like_ATP-bd"/>
</dbReference>
<sequence>MLEVMHLTKKYRKTLAVDDVSFSVPDGSIGILLGPNGAGKSTIIKSIAGLLRYDGEIRIQNFPGRSPEAKKVFGYVPEIPAMFDALTVAEHLEYIRRAYQSDITDEETGALLARFELEDKKDKLGNELSKGMMQKVSICCALAVKPKVMLFDEPMVGLDPKAIKELKDVIQELSRDGVTILISTHMLEMVKDIWEVMFVMDKGKILASYTREEAAHRDIDELFFTITEGEKGICKD</sequence>
<dbReference type="InterPro" id="IPR003593">
    <property type="entry name" value="AAA+_ATPase"/>
</dbReference>
<dbReference type="SMART" id="SM00382">
    <property type="entry name" value="AAA"/>
    <property type="match status" value="1"/>
</dbReference>
<dbReference type="Gene3D" id="3.40.50.300">
    <property type="entry name" value="P-loop containing nucleotide triphosphate hydrolases"/>
    <property type="match status" value="1"/>
</dbReference>
<dbReference type="GO" id="GO:0016887">
    <property type="term" value="F:ATP hydrolysis activity"/>
    <property type="evidence" value="ECO:0007669"/>
    <property type="project" value="InterPro"/>
</dbReference>
<evidence type="ECO:0000256" key="1">
    <source>
        <dbReference type="ARBA" id="ARBA00022448"/>
    </source>
</evidence>
<dbReference type="SUPFAM" id="SSF52540">
    <property type="entry name" value="P-loop containing nucleoside triphosphate hydrolases"/>
    <property type="match status" value="1"/>
</dbReference>
<protein>
    <submittedName>
        <fullName evidence="5">ABC-2 type transport system ATP-binding protein</fullName>
    </submittedName>
</protein>
<proteinExistence type="predicted"/>
<organism evidence="5 6">
    <name type="scientific">Lactonifactor longoviformis DSM 17459</name>
    <dbReference type="NCBI Taxonomy" id="1122155"/>
    <lineage>
        <taxon>Bacteria</taxon>
        <taxon>Bacillati</taxon>
        <taxon>Bacillota</taxon>
        <taxon>Clostridia</taxon>
        <taxon>Eubacteriales</taxon>
        <taxon>Clostridiaceae</taxon>
        <taxon>Lactonifactor</taxon>
    </lineage>
</organism>
<evidence type="ECO:0000259" key="4">
    <source>
        <dbReference type="PROSITE" id="PS50893"/>
    </source>
</evidence>
<dbReference type="PANTHER" id="PTHR42939:SF1">
    <property type="entry name" value="ABC TRANSPORTER ATP-BINDING PROTEIN ALBC-RELATED"/>
    <property type="match status" value="1"/>
</dbReference>
<dbReference type="InterPro" id="IPR027417">
    <property type="entry name" value="P-loop_NTPase"/>
</dbReference>
<dbReference type="GO" id="GO:0005524">
    <property type="term" value="F:ATP binding"/>
    <property type="evidence" value="ECO:0007669"/>
    <property type="project" value="UniProtKB-KW"/>
</dbReference>
<dbReference type="CDD" id="cd03230">
    <property type="entry name" value="ABC_DR_subfamily_A"/>
    <property type="match status" value="1"/>
</dbReference>
<dbReference type="PANTHER" id="PTHR42939">
    <property type="entry name" value="ABC TRANSPORTER ATP-BINDING PROTEIN ALBC-RELATED"/>
    <property type="match status" value="1"/>
</dbReference>
<keyword evidence="6" id="KW-1185">Reference proteome</keyword>
<dbReference type="EMBL" id="FQVI01000001">
    <property type="protein sequence ID" value="SHE30844.1"/>
    <property type="molecule type" value="Genomic_DNA"/>
</dbReference>
<dbReference type="AlphaFoldDB" id="A0A1M4SF05"/>
<dbReference type="RefSeq" id="WP_072848183.1">
    <property type="nucleotide sequence ID" value="NZ_FQVI01000001.1"/>
</dbReference>
<dbReference type="PROSITE" id="PS00211">
    <property type="entry name" value="ABC_TRANSPORTER_1"/>
    <property type="match status" value="1"/>
</dbReference>
<dbReference type="PROSITE" id="PS50893">
    <property type="entry name" value="ABC_TRANSPORTER_2"/>
    <property type="match status" value="1"/>
</dbReference>
<dbReference type="OrthoDB" id="9775135at2"/>
<evidence type="ECO:0000256" key="2">
    <source>
        <dbReference type="ARBA" id="ARBA00022741"/>
    </source>
</evidence>
<name>A0A1M4SF05_9CLOT</name>
<keyword evidence="3 5" id="KW-0067">ATP-binding</keyword>
<gene>
    <name evidence="5" type="ORF">SAMN02745158_00088</name>
</gene>
<evidence type="ECO:0000313" key="6">
    <source>
        <dbReference type="Proteomes" id="UP000184245"/>
    </source>
</evidence>
<keyword evidence="2" id="KW-0547">Nucleotide-binding</keyword>
<dbReference type="STRING" id="1122155.SAMN02745158_00088"/>
<dbReference type="InterPro" id="IPR051782">
    <property type="entry name" value="ABC_Transporter_VariousFunc"/>
</dbReference>
<feature type="domain" description="ABC transporter" evidence="4">
    <location>
        <begin position="2"/>
        <end position="227"/>
    </location>
</feature>
<accession>A0A1M4SF05</accession>
<dbReference type="Proteomes" id="UP000184245">
    <property type="component" value="Unassembled WGS sequence"/>
</dbReference>
<dbReference type="InterPro" id="IPR017871">
    <property type="entry name" value="ABC_transporter-like_CS"/>
</dbReference>